<dbReference type="InterPro" id="IPR024563">
    <property type="entry name" value="YqhR"/>
</dbReference>
<name>A0ABV9GI48_9BACL</name>
<keyword evidence="3" id="KW-1185">Reference proteome</keyword>
<dbReference type="Proteomes" id="UP001596022">
    <property type="component" value="Unassembled WGS sequence"/>
</dbReference>
<evidence type="ECO:0000256" key="1">
    <source>
        <dbReference type="SAM" id="Phobius"/>
    </source>
</evidence>
<reference evidence="3" key="1">
    <citation type="journal article" date="2019" name="Int. J. Syst. Evol. Microbiol.">
        <title>The Global Catalogue of Microorganisms (GCM) 10K type strain sequencing project: providing services to taxonomists for standard genome sequencing and annotation.</title>
        <authorList>
            <consortium name="The Broad Institute Genomics Platform"/>
            <consortium name="The Broad Institute Genome Sequencing Center for Infectious Disease"/>
            <person name="Wu L."/>
            <person name="Ma J."/>
        </authorList>
    </citation>
    <scope>NUCLEOTIDE SEQUENCE [LARGE SCALE GENOMIC DNA]</scope>
    <source>
        <strain evidence="3">CGMCC 1.16306</strain>
    </source>
</reference>
<proteinExistence type="predicted"/>
<dbReference type="Pfam" id="PF11085">
    <property type="entry name" value="YqhR"/>
    <property type="match status" value="1"/>
</dbReference>
<evidence type="ECO:0000313" key="3">
    <source>
        <dbReference type="Proteomes" id="UP001596022"/>
    </source>
</evidence>
<protein>
    <submittedName>
        <fullName evidence="2">YqhR family membrane protein</fullName>
    </submittedName>
</protein>
<feature type="transmembrane region" description="Helical" evidence="1">
    <location>
        <begin position="128"/>
        <end position="149"/>
    </location>
</feature>
<feature type="transmembrane region" description="Helical" evidence="1">
    <location>
        <begin position="21"/>
        <end position="46"/>
    </location>
</feature>
<evidence type="ECO:0000313" key="2">
    <source>
        <dbReference type="EMBL" id="MFC4617962.1"/>
    </source>
</evidence>
<keyword evidence="1" id="KW-0812">Transmembrane</keyword>
<feature type="transmembrane region" description="Helical" evidence="1">
    <location>
        <begin position="66"/>
        <end position="86"/>
    </location>
</feature>
<dbReference type="EMBL" id="JBHSFW010000001">
    <property type="protein sequence ID" value="MFC4617962.1"/>
    <property type="molecule type" value="Genomic_DNA"/>
</dbReference>
<comment type="caution">
    <text evidence="2">The sequence shown here is derived from an EMBL/GenBank/DDBJ whole genome shotgun (WGS) entry which is preliminary data.</text>
</comment>
<sequence>MRKKFKKDIEKDTDRYTNNGRVVLIGLVGGLLWSLLGYGFFLLNFSKYGPELILSWVPETLPKNGVVKQLLGILILTILSIIVAFIYKWTLGKVKSMWISIGFGVILWVIVFYILQPWIPKLAPVTKLGWDTLTTTLCLFALYGLFVGYSISFDLTTVQETNYSNE</sequence>
<feature type="transmembrane region" description="Helical" evidence="1">
    <location>
        <begin position="98"/>
        <end position="116"/>
    </location>
</feature>
<accession>A0ABV9GI48</accession>
<dbReference type="RefSeq" id="WP_376844973.1">
    <property type="nucleotide sequence ID" value="NZ_JBHSFW010000001.1"/>
</dbReference>
<organism evidence="2 3">
    <name type="scientific">Camelliibacillus cellulosilyticus</name>
    <dbReference type="NCBI Taxonomy" id="2174486"/>
    <lineage>
        <taxon>Bacteria</taxon>
        <taxon>Bacillati</taxon>
        <taxon>Bacillota</taxon>
        <taxon>Bacilli</taxon>
        <taxon>Bacillales</taxon>
        <taxon>Sporolactobacillaceae</taxon>
        <taxon>Camelliibacillus</taxon>
    </lineage>
</organism>
<keyword evidence="1" id="KW-1133">Transmembrane helix</keyword>
<keyword evidence="1" id="KW-0472">Membrane</keyword>
<gene>
    <name evidence="2" type="ORF">ACFO4N_04360</name>
</gene>